<dbReference type="Pfam" id="PF00097">
    <property type="entry name" value="zf-C3HC4"/>
    <property type="match status" value="1"/>
</dbReference>
<keyword evidence="2" id="KW-0863">Zinc-finger</keyword>
<evidence type="ECO:0000313" key="6">
    <source>
        <dbReference type="EMBL" id="CAB0042520.1"/>
    </source>
</evidence>
<dbReference type="InterPro" id="IPR018957">
    <property type="entry name" value="Znf_C3HC4_RING-type"/>
</dbReference>
<dbReference type="OrthoDB" id="295536at2759"/>
<dbReference type="Gene3D" id="3.30.40.10">
    <property type="entry name" value="Zinc/RING finger domain, C3HC4 (zinc finger)"/>
    <property type="match status" value="1"/>
</dbReference>
<evidence type="ECO:0000256" key="3">
    <source>
        <dbReference type="ARBA" id="ARBA00022833"/>
    </source>
</evidence>
<dbReference type="InterPro" id="IPR013083">
    <property type="entry name" value="Znf_RING/FYVE/PHD"/>
</dbReference>
<keyword evidence="3" id="KW-0862">Zinc</keyword>
<feature type="domain" description="RING-type" evidence="5">
    <location>
        <begin position="7"/>
        <end position="145"/>
    </location>
</feature>
<evidence type="ECO:0000256" key="1">
    <source>
        <dbReference type="ARBA" id="ARBA00022723"/>
    </source>
</evidence>
<sequence>MEDELRCPSCKKLYVEPVLLPCWHSLCLACAVNLQAQPSSVGPAEGSASSTTSSSHESTSNGNGNGSVVGTDSHNGHNGHNGSLNCDPEADKVSILSETDSGVVCSTSSAASTGSSRPGSYVGTPGNGGGFPPSGGTLCLSCPVCQKTVFFDDGGANNLPKYKAMQRIVDKYLESKNVKLLCQMCEKEPREATVACEQCELDARLPTGTVLRGLPRVVPPHARAPGGAPPGPGSGYLVDGAPALGLAPRQRPAPRLGLRGALGRAAEPLLRPVQSRRLRIVSAGSSHDSSARRVAAHRRLQSTKAHSISAINPAAAIYTSTFAYARADDTRLFTARIIHVRSKIEDDKGQDKLNRMKSNCERLRIGDAYICEGDRRMIRFLRLYAMIYPRYDLCHLYSIFFFSNVNRFRTTSTFFGKFFAPLQKSRVIDSAVYKLETRAKQARSFHANDATSIQCTESFGTRRAESQVTPSSADRRRFSASLGSAPLLGRDSSSGSPLPPLLPPSRAVRAAPFEKSFETYKSFNANRLGVGSIPTRRIFEVRFFAWCGRACARGGAGTTQKEDPGYVISLRSGKKTPITVRAGSDRITISRSPRRGLTKLAIDGAQHSHDEVRSENHTHKRAPDAGAKAQLERMMAPEARTTLTHKMTTEKSINNSRRLTGKKTFPSIGEYPLGEGNTQIIVRQKVSGDTRVIMPVATPKVRDFDALDLCNVPRLRRAPSPGPAESERESGQSKTHHGRTRQLLTVRVVAEATASIFHEQTEPSHVKTTHSSSLSETRSSKRWLAHQP</sequence>
<dbReference type="GO" id="GO:0008270">
    <property type="term" value="F:zinc ion binding"/>
    <property type="evidence" value="ECO:0007669"/>
    <property type="project" value="UniProtKB-KW"/>
</dbReference>
<dbReference type="InterPro" id="IPR001841">
    <property type="entry name" value="Znf_RING"/>
</dbReference>
<gene>
    <name evidence="6" type="ORF">TBRA_LOCUS14137</name>
</gene>
<feature type="region of interest" description="Disordered" evidence="4">
    <location>
        <begin position="107"/>
        <end position="128"/>
    </location>
</feature>
<proteinExistence type="predicted"/>
<dbReference type="EMBL" id="CADCXV010001202">
    <property type="protein sequence ID" value="CAB0042520.1"/>
    <property type="molecule type" value="Genomic_DNA"/>
</dbReference>
<feature type="region of interest" description="Disordered" evidence="4">
    <location>
        <begin position="485"/>
        <end position="504"/>
    </location>
</feature>
<dbReference type="PANTHER" id="PTHR25462">
    <property type="entry name" value="BONUS, ISOFORM C-RELATED"/>
    <property type="match status" value="1"/>
</dbReference>
<accession>A0A6H5J315</accession>
<evidence type="ECO:0000313" key="7">
    <source>
        <dbReference type="Proteomes" id="UP000479190"/>
    </source>
</evidence>
<dbReference type="CDD" id="cd16576">
    <property type="entry name" value="RING-HC_TRIM9-like_C-I"/>
    <property type="match status" value="1"/>
</dbReference>
<feature type="region of interest" description="Disordered" evidence="4">
    <location>
        <begin position="713"/>
        <end position="788"/>
    </location>
</feature>
<organism evidence="6 7">
    <name type="scientific">Trichogramma brassicae</name>
    <dbReference type="NCBI Taxonomy" id="86971"/>
    <lineage>
        <taxon>Eukaryota</taxon>
        <taxon>Metazoa</taxon>
        <taxon>Ecdysozoa</taxon>
        <taxon>Arthropoda</taxon>
        <taxon>Hexapoda</taxon>
        <taxon>Insecta</taxon>
        <taxon>Pterygota</taxon>
        <taxon>Neoptera</taxon>
        <taxon>Endopterygota</taxon>
        <taxon>Hymenoptera</taxon>
        <taxon>Apocrita</taxon>
        <taxon>Proctotrupomorpha</taxon>
        <taxon>Chalcidoidea</taxon>
        <taxon>Trichogrammatidae</taxon>
        <taxon>Trichogramma</taxon>
    </lineage>
</organism>
<feature type="compositionally biased region" description="Low complexity" evidence="4">
    <location>
        <begin position="44"/>
        <end position="82"/>
    </location>
</feature>
<feature type="compositionally biased region" description="Low complexity" evidence="4">
    <location>
        <begin position="486"/>
        <end position="496"/>
    </location>
</feature>
<reference evidence="6 7" key="1">
    <citation type="submission" date="2020-02" db="EMBL/GenBank/DDBJ databases">
        <authorList>
            <person name="Ferguson B K."/>
        </authorList>
    </citation>
    <scope>NUCLEOTIDE SEQUENCE [LARGE SCALE GENOMIC DNA]</scope>
</reference>
<keyword evidence="1" id="KW-0479">Metal-binding</keyword>
<keyword evidence="7" id="KW-1185">Reference proteome</keyword>
<evidence type="ECO:0000256" key="2">
    <source>
        <dbReference type="ARBA" id="ARBA00022771"/>
    </source>
</evidence>
<dbReference type="Proteomes" id="UP000479190">
    <property type="component" value="Unassembled WGS sequence"/>
</dbReference>
<dbReference type="GO" id="GO:0005634">
    <property type="term" value="C:nucleus"/>
    <property type="evidence" value="ECO:0007669"/>
    <property type="project" value="UniProtKB-ARBA"/>
</dbReference>
<dbReference type="SUPFAM" id="SSF57850">
    <property type="entry name" value="RING/U-box"/>
    <property type="match status" value="1"/>
</dbReference>
<protein>
    <recommendedName>
        <fullName evidence="5">RING-type domain-containing protein</fullName>
    </recommendedName>
</protein>
<feature type="compositionally biased region" description="Low complexity" evidence="4">
    <location>
        <begin position="107"/>
        <end position="116"/>
    </location>
</feature>
<dbReference type="PANTHER" id="PTHR25462:SF306">
    <property type="entry name" value="TRIPARTITE MOTIF CONTAINING 9"/>
    <property type="match status" value="1"/>
</dbReference>
<dbReference type="AlphaFoldDB" id="A0A6H5J315"/>
<evidence type="ECO:0000259" key="5">
    <source>
        <dbReference type="SMART" id="SM00184"/>
    </source>
</evidence>
<name>A0A6H5J315_9HYME</name>
<dbReference type="GO" id="GO:0061630">
    <property type="term" value="F:ubiquitin protein ligase activity"/>
    <property type="evidence" value="ECO:0007669"/>
    <property type="project" value="TreeGrafter"/>
</dbReference>
<dbReference type="SMART" id="SM00184">
    <property type="entry name" value="RING"/>
    <property type="match status" value="1"/>
</dbReference>
<feature type="region of interest" description="Disordered" evidence="4">
    <location>
        <begin position="220"/>
        <end position="241"/>
    </location>
</feature>
<feature type="region of interest" description="Disordered" evidence="4">
    <location>
        <begin position="39"/>
        <end position="84"/>
    </location>
</feature>
<evidence type="ECO:0000256" key="4">
    <source>
        <dbReference type="SAM" id="MobiDB-lite"/>
    </source>
</evidence>
<dbReference type="InterPro" id="IPR047153">
    <property type="entry name" value="TRIM45/56/19-like"/>
</dbReference>